<proteinExistence type="predicted"/>
<accession>A0A562TJV6</accession>
<name>A0A562TJV6_9SPHI</name>
<organism evidence="1 2">
    <name type="scientific">Mucilaginibacter frigoritolerans</name>
    <dbReference type="NCBI Taxonomy" id="652788"/>
    <lineage>
        <taxon>Bacteria</taxon>
        <taxon>Pseudomonadati</taxon>
        <taxon>Bacteroidota</taxon>
        <taxon>Sphingobacteriia</taxon>
        <taxon>Sphingobacteriales</taxon>
        <taxon>Sphingobacteriaceae</taxon>
        <taxon>Mucilaginibacter</taxon>
    </lineage>
</organism>
<dbReference type="RefSeq" id="WP_144916902.1">
    <property type="nucleotide sequence ID" value="NZ_VLLI01000027.1"/>
</dbReference>
<evidence type="ECO:0000313" key="2">
    <source>
        <dbReference type="Proteomes" id="UP000317010"/>
    </source>
</evidence>
<evidence type="ECO:0000313" key="1">
    <source>
        <dbReference type="EMBL" id="TWI93801.1"/>
    </source>
</evidence>
<keyword evidence="2" id="KW-1185">Reference proteome</keyword>
<gene>
    <name evidence="1" type="ORF">JN11_04949</name>
</gene>
<sequence>MKANKNYYYKVYLEVALKTSEYVFGYINISHIPYSKLEELFRDQVTYEKALFDDTMSYFIEDELYNKHKEYLDSEIPFKFDFNLFEYSVGLSSVEVQKYKKDYYEELPPILT</sequence>
<dbReference type="EMBL" id="VLLI01000027">
    <property type="protein sequence ID" value="TWI93801.1"/>
    <property type="molecule type" value="Genomic_DNA"/>
</dbReference>
<dbReference type="Proteomes" id="UP000317010">
    <property type="component" value="Unassembled WGS sequence"/>
</dbReference>
<protein>
    <submittedName>
        <fullName evidence="1">Uncharacterized protein</fullName>
    </submittedName>
</protein>
<dbReference type="AlphaFoldDB" id="A0A562TJV6"/>
<comment type="caution">
    <text evidence="1">The sequence shown here is derived from an EMBL/GenBank/DDBJ whole genome shotgun (WGS) entry which is preliminary data.</text>
</comment>
<reference evidence="1 2" key="1">
    <citation type="submission" date="2019-07" db="EMBL/GenBank/DDBJ databases">
        <title>Genomic Encyclopedia of Archaeal and Bacterial Type Strains, Phase II (KMG-II): from individual species to whole genera.</title>
        <authorList>
            <person name="Goeker M."/>
        </authorList>
    </citation>
    <scope>NUCLEOTIDE SEQUENCE [LARGE SCALE GENOMIC DNA]</scope>
    <source>
        <strain evidence="1 2">ATCC BAA-1854</strain>
    </source>
</reference>
<dbReference type="OrthoDB" id="770608at2"/>